<feature type="non-terminal residue" evidence="1">
    <location>
        <position position="66"/>
    </location>
</feature>
<dbReference type="AlphaFoldDB" id="A0A3P7MDI5"/>
<evidence type="ECO:0000313" key="2">
    <source>
        <dbReference type="Proteomes" id="UP000281553"/>
    </source>
</evidence>
<protein>
    <submittedName>
        <fullName evidence="1">Uncharacterized protein</fullName>
    </submittedName>
</protein>
<sequence>MAHAAVSSWEDFRLVKFDNVAETHRVSCNLIASVFPPHHCCVLGYSDSGTGTDRQAIIVSITTLLL</sequence>
<evidence type="ECO:0000313" key="1">
    <source>
        <dbReference type="EMBL" id="VDN21597.1"/>
    </source>
</evidence>
<gene>
    <name evidence="1" type="ORF">DILT_LOCUS13866</name>
</gene>
<dbReference type="EMBL" id="UYRU01071905">
    <property type="protein sequence ID" value="VDN21597.1"/>
    <property type="molecule type" value="Genomic_DNA"/>
</dbReference>
<dbReference type="Proteomes" id="UP000281553">
    <property type="component" value="Unassembled WGS sequence"/>
</dbReference>
<keyword evidence="2" id="KW-1185">Reference proteome</keyword>
<proteinExistence type="predicted"/>
<reference evidence="1 2" key="1">
    <citation type="submission" date="2018-11" db="EMBL/GenBank/DDBJ databases">
        <authorList>
            <consortium name="Pathogen Informatics"/>
        </authorList>
    </citation>
    <scope>NUCLEOTIDE SEQUENCE [LARGE SCALE GENOMIC DNA]</scope>
</reference>
<accession>A0A3P7MDI5</accession>
<organism evidence="1 2">
    <name type="scientific">Dibothriocephalus latus</name>
    <name type="common">Fish tapeworm</name>
    <name type="synonym">Diphyllobothrium latum</name>
    <dbReference type="NCBI Taxonomy" id="60516"/>
    <lineage>
        <taxon>Eukaryota</taxon>
        <taxon>Metazoa</taxon>
        <taxon>Spiralia</taxon>
        <taxon>Lophotrochozoa</taxon>
        <taxon>Platyhelminthes</taxon>
        <taxon>Cestoda</taxon>
        <taxon>Eucestoda</taxon>
        <taxon>Diphyllobothriidea</taxon>
        <taxon>Diphyllobothriidae</taxon>
        <taxon>Dibothriocephalus</taxon>
    </lineage>
</organism>
<name>A0A3P7MDI5_DIBLA</name>